<name>A0A392SYA1_9FABA</name>
<protein>
    <submittedName>
        <fullName evidence="2">Uncharacterized protein</fullName>
    </submittedName>
</protein>
<proteinExistence type="predicted"/>
<sequence length="36" mass="3378">GGRGSKKLDDTVEGKGVAATGGESGGGRCEGSRGAL</sequence>
<organism evidence="2 3">
    <name type="scientific">Trifolium medium</name>
    <dbReference type="NCBI Taxonomy" id="97028"/>
    <lineage>
        <taxon>Eukaryota</taxon>
        <taxon>Viridiplantae</taxon>
        <taxon>Streptophyta</taxon>
        <taxon>Embryophyta</taxon>
        <taxon>Tracheophyta</taxon>
        <taxon>Spermatophyta</taxon>
        <taxon>Magnoliopsida</taxon>
        <taxon>eudicotyledons</taxon>
        <taxon>Gunneridae</taxon>
        <taxon>Pentapetalae</taxon>
        <taxon>rosids</taxon>
        <taxon>fabids</taxon>
        <taxon>Fabales</taxon>
        <taxon>Fabaceae</taxon>
        <taxon>Papilionoideae</taxon>
        <taxon>50 kb inversion clade</taxon>
        <taxon>NPAAA clade</taxon>
        <taxon>Hologalegina</taxon>
        <taxon>IRL clade</taxon>
        <taxon>Trifolieae</taxon>
        <taxon>Trifolium</taxon>
    </lineage>
</organism>
<dbReference type="EMBL" id="LXQA010456817">
    <property type="protein sequence ID" value="MCI53035.1"/>
    <property type="molecule type" value="Genomic_DNA"/>
</dbReference>
<keyword evidence="3" id="KW-1185">Reference proteome</keyword>
<accession>A0A392SYA1</accession>
<feature type="non-terminal residue" evidence="2">
    <location>
        <position position="1"/>
    </location>
</feature>
<evidence type="ECO:0000313" key="2">
    <source>
        <dbReference type="EMBL" id="MCI53035.1"/>
    </source>
</evidence>
<feature type="region of interest" description="Disordered" evidence="1">
    <location>
        <begin position="1"/>
        <end position="36"/>
    </location>
</feature>
<dbReference type="AlphaFoldDB" id="A0A392SYA1"/>
<evidence type="ECO:0000313" key="3">
    <source>
        <dbReference type="Proteomes" id="UP000265520"/>
    </source>
</evidence>
<feature type="compositionally biased region" description="Basic and acidic residues" evidence="1">
    <location>
        <begin position="1"/>
        <end position="13"/>
    </location>
</feature>
<evidence type="ECO:0000256" key="1">
    <source>
        <dbReference type="SAM" id="MobiDB-lite"/>
    </source>
</evidence>
<reference evidence="2 3" key="1">
    <citation type="journal article" date="2018" name="Front. Plant Sci.">
        <title>Red Clover (Trifolium pratense) and Zigzag Clover (T. medium) - A Picture of Genomic Similarities and Differences.</title>
        <authorList>
            <person name="Dluhosova J."/>
            <person name="Istvanek J."/>
            <person name="Nedelnik J."/>
            <person name="Repkova J."/>
        </authorList>
    </citation>
    <scope>NUCLEOTIDE SEQUENCE [LARGE SCALE GENOMIC DNA]</scope>
    <source>
        <strain evidence="3">cv. 10/8</strain>
        <tissue evidence="2">Leaf</tissue>
    </source>
</reference>
<dbReference type="Proteomes" id="UP000265520">
    <property type="component" value="Unassembled WGS sequence"/>
</dbReference>
<comment type="caution">
    <text evidence="2">The sequence shown here is derived from an EMBL/GenBank/DDBJ whole genome shotgun (WGS) entry which is preliminary data.</text>
</comment>